<feature type="region of interest" description="Disordered" evidence="6">
    <location>
        <begin position="114"/>
        <end position="136"/>
    </location>
</feature>
<dbReference type="Gene3D" id="3.30.230.10">
    <property type="match status" value="1"/>
</dbReference>
<comment type="caution">
    <text evidence="7">The sequence shown here is derived from an EMBL/GenBank/DDBJ whole genome shotgun (WGS) entry which is preliminary data.</text>
</comment>
<dbReference type="PROSITE" id="PS00360">
    <property type="entry name" value="RIBOSOMAL_S9"/>
    <property type="match status" value="1"/>
</dbReference>
<dbReference type="InterPro" id="IPR014721">
    <property type="entry name" value="Ribsml_uS5_D2-typ_fold_subgr"/>
</dbReference>
<dbReference type="PANTHER" id="PTHR21569:SF1">
    <property type="entry name" value="SMALL RIBOSOMAL SUBUNIT PROTEIN US9M"/>
    <property type="match status" value="1"/>
</dbReference>
<dbReference type="GO" id="GO:0003735">
    <property type="term" value="F:structural constituent of ribosome"/>
    <property type="evidence" value="ECO:0007669"/>
    <property type="project" value="InterPro"/>
</dbReference>
<dbReference type="EMBL" id="MGFQ01000005">
    <property type="protein sequence ID" value="OGM10577.1"/>
    <property type="molecule type" value="Genomic_DNA"/>
</dbReference>
<feature type="compositionally biased region" description="Basic residues" evidence="6">
    <location>
        <begin position="121"/>
        <end position="136"/>
    </location>
</feature>
<evidence type="ECO:0000256" key="2">
    <source>
        <dbReference type="ARBA" id="ARBA00022980"/>
    </source>
</evidence>
<evidence type="ECO:0000313" key="7">
    <source>
        <dbReference type="EMBL" id="OGM10577.1"/>
    </source>
</evidence>
<evidence type="ECO:0000256" key="3">
    <source>
        <dbReference type="ARBA" id="ARBA00023274"/>
    </source>
</evidence>
<evidence type="ECO:0000256" key="4">
    <source>
        <dbReference type="RuleBase" id="RU003815"/>
    </source>
</evidence>
<evidence type="ECO:0000313" key="8">
    <source>
        <dbReference type="Proteomes" id="UP000176939"/>
    </source>
</evidence>
<protein>
    <recommendedName>
        <fullName evidence="5">30S ribosomal protein S9</fullName>
    </recommendedName>
</protein>
<gene>
    <name evidence="7" type="ORF">A2Z67_04245</name>
</gene>
<evidence type="ECO:0000256" key="1">
    <source>
        <dbReference type="ARBA" id="ARBA00005251"/>
    </source>
</evidence>
<evidence type="ECO:0000256" key="6">
    <source>
        <dbReference type="SAM" id="MobiDB-lite"/>
    </source>
</evidence>
<keyword evidence="3 4" id="KW-0687">Ribonucleoprotein</keyword>
<dbReference type="AlphaFoldDB" id="A0A1F7X6C3"/>
<keyword evidence="2 4" id="KW-0689">Ribosomal protein</keyword>
<comment type="similarity">
    <text evidence="1 4">Belongs to the universal ribosomal protein uS9 family.</text>
</comment>
<evidence type="ECO:0000256" key="5">
    <source>
        <dbReference type="RuleBase" id="RU003816"/>
    </source>
</evidence>
<sequence length="136" mass="15409">MPKTKKINFTYARGRRKTASARVRLIKGKGETLVNDKPFEKYFPGITGKYLLEKLLKTIDVKDKFYATIKVKGGGKMGQLDAVINGLAKAFVALDKEKYKLPLKKIGVITRDARERERRKVGTGGKARRKKQSPKR</sequence>
<accession>A0A1F7X6C3</accession>
<dbReference type="InterPro" id="IPR020574">
    <property type="entry name" value="Ribosomal_uS9_CS"/>
</dbReference>
<dbReference type="Pfam" id="PF00380">
    <property type="entry name" value="Ribosomal_S9"/>
    <property type="match status" value="1"/>
</dbReference>
<dbReference type="GO" id="GO:0015935">
    <property type="term" value="C:small ribosomal subunit"/>
    <property type="evidence" value="ECO:0007669"/>
    <property type="project" value="TreeGrafter"/>
</dbReference>
<reference evidence="7 8" key="1">
    <citation type="journal article" date="2016" name="Nat. Commun.">
        <title>Thousands of microbial genomes shed light on interconnected biogeochemical processes in an aquifer system.</title>
        <authorList>
            <person name="Anantharaman K."/>
            <person name="Brown C.T."/>
            <person name="Hug L.A."/>
            <person name="Sharon I."/>
            <person name="Castelle C.J."/>
            <person name="Probst A.J."/>
            <person name="Thomas B.C."/>
            <person name="Singh A."/>
            <person name="Wilkins M.J."/>
            <person name="Karaoz U."/>
            <person name="Brodie E.L."/>
            <person name="Williams K.H."/>
            <person name="Hubbard S.S."/>
            <person name="Banfield J.F."/>
        </authorList>
    </citation>
    <scope>NUCLEOTIDE SEQUENCE [LARGE SCALE GENOMIC DNA]</scope>
</reference>
<dbReference type="Proteomes" id="UP000176939">
    <property type="component" value="Unassembled WGS sequence"/>
</dbReference>
<organism evidence="7 8">
    <name type="scientific">Candidatus Woesebacteria bacterium RBG_13_36_22</name>
    <dbReference type="NCBI Taxonomy" id="1802478"/>
    <lineage>
        <taxon>Bacteria</taxon>
        <taxon>Candidatus Woeseibacteriota</taxon>
    </lineage>
</organism>
<dbReference type="InterPro" id="IPR000754">
    <property type="entry name" value="Ribosomal_uS9"/>
</dbReference>
<name>A0A1F7X6C3_9BACT</name>
<dbReference type="InterPro" id="IPR020568">
    <property type="entry name" value="Ribosomal_Su5_D2-typ_SF"/>
</dbReference>
<dbReference type="GO" id="GO:0006412">
    <property type="term" value="P:translation"/>
    <property type="evidence" value="ECO:0007669"/>
    <property type="project" value="InterPro"/>
</dbReference>
<dbReference type="PANTHER" id="PTHR21569">
    <property type="entry name" value="RIBOSOMAL PROTEIN S9"/>
    <property type="match status" value="1"/>
</dbReference>
<dbReference type="GO" id="GO:0003723">
    <property type="term" value="F:RNA binding"/>
    <property type="evidence" value="ECO:0007669"/>
    <property type="project" value="TreeGrafter"/>
</dbReference>
<dbReference type="SUPFAM" id="SSF54211">
    <property type="entry name" value="Ribosomal protein S5 domain 2-like"/>
    <property type="match status" value="1"/>
</dbReference>
<proteinExistence type="inferred from homology"/>